<proteinExistence type="inferred from homology"/>
<dbReference type="Gene3D" id="3.40.50.300">
    <property type="entry name" value="P-loop containing nucleotide triphosphate hydrolases"/>
    <property type="match status" value="1"/>
</dbReference>
<feature type="domain" description="ABC transporter" evidence="5">
    <location>
        <begin position="1"/>
        <end position="233"/>
    </location>
</feature>
<accession>A0A345T715</accession>
<dbReference type="PANTHER" id="PTHR43776">
    <property type="entry name" value="TRANSPORT ATP-BINDING PROTEIN"/>
    <property type="match status" value="1"/>
</dbReference>
<dbReference type="InterPro" id="IPR027417">
    <property type="entry name" value="P-loop_NTPase"/>
</dbReference>
<dbReference type="GO" id="GO:0015833">
    <property type="term" value="P:peptide transport"/>
    <property type="evidence" value="ECO:0007669"/>
    <property type="project" value="InterPro"/>
</dbReference>
<evidence type="ECO:0000313" key="6">
    <source>
        <dbReference type="EMBL" id="AXI81770.1"/>
    </source>
</evidence>
<evidence type="ECO:0000256" key="1">
    <source>
        <dbReference type="ARBA" id="ARBA00005417"/>
    </source>
</evidence>
<evidence type="ECO:0000256" key="3">
    <source>
        <dbReference type="ARBA" id="ARBA00022741"/>
    </source>
</evidence>
<dbReference type="Proteomes" id="UP000249340">
    <property type="component" value="Chromosome"/>
</dbReference>
<dbReference type="PROSITE" id="PS00211">
    <property type="entry name" value="ABC_TRANSPORTER_1"/>
    <property type="match status" value="1"/>
</dbReference>
<dbReference type="SMART" id="SM00382">
    <property type="entry name" value="AAA"/>
    <property type="match status" value="1"/>
</dbReference>
<dbReference type="Pfam" id="PF08352">
    <property type="entry name" value="oligo_HPY"/>
    <property type="match status" value="1"/>
</dbReference>
<evidence type="ECO:0000256" key="2">
    <source>
        <dbReference type="ARBA" id="ARBA00022448"/>
    </source>
</evidence>
<dbReference type="PANTHER" id="PTHR43776:SF7">
    <property type="entry name" value="D,D-DIPEPTIDE TRANSPORT ATP-BINDING PROTEIN DDPF-RELATED"/>
    <property type="match status" value="1"/>
</dbReference>
<keyword evidence="3" id="KW-0547">Nucleotide-binding</keyword>
<dbReference type="EMBL" id="CP031264">
    <property type="protein sequence ID" value="AXI81770.1"/>
    <property type="molecule type" value="Genomic_DNA"/>
</dbReference>
<dbReference type="InterPro" id="IPR050319">
    <property type="entry name" value="ABC_transp_ATP-bind"/>
</dbReference>
<sequence length="318" mass="34184">MRRTSLKGKRPVVHAVDGISVRLRAGRTLGLVGESGCGKSTLGRLITGLEAPTSGSVLVGLDRRSITTSVGSGKVQAVFQDPASALDPRMTVRASVAEALGGVPKPEREKRVDDVFAAVGLVPELGTRYPHQLSGGQQQRVCIARALVAEPDLILLDEAVSSLDASLQAQVLDLLERLQRETGTAYVFISHDLRAVRQISHSMAVMYLGQIVEEAPADSFDQGLLHPYSVALRSTEPRIFQDDTHPERIVLRGEPPSAVDPPTGCRFAPRCPIADDHCRQIAPALEEVTTAHRVRCHKPGELTLTPAAPHRSATMAES</sequence>
<evidence type="ECO:0000259" key="5">
    <source>
        <dbReference type="PROSITE" id="PS50893"/>
    </source>
</evidence>
<dbReference type="KEGG" id="stri:C7M71_029625"/>
<dbReference type="AlphaFoldDB" id="A0A345T715"/>
<reference evidence="7" key="1">
    <citation type="submission" date="2018-07" db="EMBL/GenBank/DDBJ databases">
        <title>Streptacidiphilus bronchialis DSM 106435 chromosome.</title>
        <authorList>
            <person name="Batra D."/>
            <person name="Gulvik C.A."/>
        </authorList>
    </citation>
    <scope>NUCLEOTIDE SEQUENCE [LARGE SCALE GENOMIC DNA]</scope>
    <source>
        <strain evidence="7">DSM 106435</strain>
    </source>
</reference>
<comment type="similarity">
    <text evidence="1">Belongs to the ABC transporter superfamily.</text>
</comment>
<dbReference type="GO" id="GO:0016887">
    <property type="term" value="F:ATP hydrolysis activity"/>
    <property type="evidence" value="ECO:0007669"/>
    <property type="project" value="InterPro"/>
</dbReference>
<dbReference type="InterPro" id="IPR003439">
    <property type="entry name" value="ABC_transporter-like_ATP-bd"/>
</dbReference>
<keyword evidence="4 6" id="KW-0067">ATP-binding</keyword>
<dbReference type="SUPFAM" id="SSF52540">
    <property type="entry name" value="P-loop containing nucleoside triphosphate hydrolases"/>
    <property type="match status" value="1"/>
</dbReference>
<protein>
    <submittedName>
        <fullName evidence="6">ABC transporter ATP-binding protein</fullName>
    </submittedName>
</protein>
<gene>
    <name evidence="6" type="ORF">C7M71_029625</name>
</gene>
<keyword evidence="7" id="KW-1185">Reference proteome</keyword>
<keyword evidence="2" id="KW-0813">Transport</keyword>
<organism evidence="6 7">
    <name type="scientific">Peterkaempfera bronchialis</name>
    <dbReference type="NCBI Taxonomy" id="2126346"/>
    <lineage>
        <taxon>Bacteria</taxon>
        <taxon>Bacillati</taxon>
        <taxon>Actinomycetota</taxon>
        <taxon>Actinomycetes</taxon>
        <taxon>Kitasatosporales</taxon>
        <taxon>Streptomycetaceae</taxon>
        <taxon>Peterkaempfera</taxon>
    </lineage>
</organism>
<dbReference type="InterPro" id="IPR017871">
    <property type="entry name" value="ABC_transporter-like_CS"/>
</dbReference>
<name>A0A345T715_9ACTN</name>
<dbReference type="InterPro" id="IPR003593">
    <property type="entry name" value="AAA+_ATPase"/>
</dbReference>
<dbReference type="NCBIfam" id="TIGR01727">
    <property type="entry name" value="oligo_HPY"/>
    <property type="match status" value="1"/>
</dbReference>
<dbReference type="GO" id="GO:0055085">
    <property type="term" value="P:transmembrane transport"/>
    <property type="evidence" value="ECO:0007669"/>
    <property type="project" value="UniProtKB-ARBA"/>
</dbReference>
<dbReference type="Pfam" id="PF00005">
    <property type="entry name" value="ABC_tran"/>
    <property type="match status" value="1"/>
</dbReference>
<dbReference type="CDD" id="cd03257">
    <property type="entry name" value="ABC_NikE_OppD_transporters"/>
    <property type="match status" value="1"/>
</dbReference>
<dbReference type="OrthoDB" id="4008250at2"/>
<dbReference type="PROSITE" id="PS50893">
    <property type="entry name" value="ABC_TRANSPORTER_2"/>
    <property type="match status" value="1"/>
</dbReference>
<evidence type="ECO:0000313" key="7">
    <source>
        <dbReference type="Proteomes" id="UP000249340"/>
    </source>
</evidence>
<dbReference type="GO" id="GO:0005524">
    <property type="term" value="F:ATP binding"/>
    <property type="evidence" value="ECO:0007669"/>
    <property type="project" value="UniProtKB-KW"/>
</dbReference>
<evidence type="ECO:0000256" key="4">
    <source>
        <dbReference type="ARBA" id="ARBA00022840"/>
    </source>
</evidence>
<dbReference type="InterPro" id="IPR013563">
    <property type="entry name" value="Oligopep_ABC_C"/>
</dbReference>